<reference evidence="2 3" key="2">
    <citation type="submission" date="2024-10" db="EMBL/GenBank/DDBJ databases">
        <authorList>
            <person name="Ryan C."/>
        </authorList>
    </citation>
    <scope>NUCLEOTIDE SEQUENCE [LARGE SCALE GENOMIC DNA]</scope>
</reference>
<keyword evidence="3" id="KW-1185">Reference proteome</keyword>
<name>A0ABC8ZNZ2_9POAL</name>
<evidence type="ECO:0000256" key="1">
    <source>
        <dbReference type="SAM" id="Phobius"/>
    </source>
</evidence>
<accession>A0ABC8ZNZ2</accession>
<protein>
    <recommendedName>
        <fullName evidence="4">Zinc finger GRF-type domain-containing protein</fullName>
    </recommendedName>
</protein>
<dbReference type="Proteomes" id="UP001497457">
    <property type="component" value="Chromosome 19rd"/>
</dbReference>
<keyword evidence="1" id="KW-0812">Transmembrane</keyword>
<proteinExistence type="predicted"/>
<reference evidence="3" key="1">
    <citation type="submission" date="2024-06" db="EMBL/GenBank/DDBJ databases">
        <authorList>
            <person name="Ryan C."/>
        </authorList>
    </citation>
    <scope>NUCLEOTIDE SEQUENCE [LARGE SCALE GENOMIC DNA]</scope>
</reference>
<evidence type="ECO:0008006" key="4">
    <source>
        <dbReference type="Google" id="ProtNLM"/>
    </source>
</evidence>
<dbReference type="AlphaFoldDB" id="A0ABC8ZNZ2"/>
<dbReference type="EMBL" id="OZ075129">
    <property type="protein sequence ID" value="CAL4963333.1"/>
    <property type="molecule type" value="Genomic_DNA"/>
</dbReference>
<evidence type="ECO:0000313" key="3">
    <source>
        <dbReference type="Proteomes" id="UP001497457"/>
    </source>
</evidence>
<evidence type="ECO:0000313" key="2">
    <source>
        <dbReference type="EMBL" id="CAL4963333.1"/>
    </source>
</evidence>
<gene>
    <name evidence="2" type="ORF">URODEC1_LOCUS46124</name>
</gene>
<feature type="transmembrane region" description="Helical" evidence="1">
    <location>
        <begin position="145"/>
        <end position="167"/>
    </location>
</feature>
<keyword evidence="1" id="KW-0472">Membrane</keyword>
<organism evidence="2 3">
    <name type="scientific">Urochloa decumbens</name>
    <dbReference type="NCBI Taxonomy" id="240449"/>
    <lineage>
        <taxon>Eukaryota</taxon>
        <taxon>Viridiplantae</taxon>
        <taxon>Streptophyta</taxon>
        <taxon>Embryophyta</taxon>
        <taxon>Tracheophyta</taxon>
        <taxon>Spermatophyta</taxon>
        <taxon>Magnoliopsida</taxon>
        <taxon>Liliopsida</taxon>
        <taxon>Poales</taxon>
        <taxon>Poaceae</taxon>
        <taxon>PACMAD clade</taxon>
        <taxon>Panicoideae</taxon>
        <taxon>Panicodae</taxon>
        <taxon>Paniceae</taxon>
        <taxon>Melinidinae</taxon>
        <taxon>Urochloa</taxon>
    </lineage>
</organism>
<sequence>MSQASSSSGARRSGTSAARVRAPLALAPPTQPLAVTPAPVFEEDLVFDDETGLPLIVCPFCKDVRLIADTTRYSTKNLGKRYFKCPRSIPGEQYEAYLKKRGYLGSNSLLEAELLQEIQDVKLKLHEVKEQVADMRTGAGRTPRISCFCAVLTSVNLFFLLLAILLVGMK</sequence>
<keyword evidence="1" id="KW-1133">Transmembrane helix</keyword>